<dbReference type="PIRSF" id="PIRSF018297">
    <property type="entry name" value="Doc"/>
    <property type="match status" value="1"/>
</dbReference>
<dbReference type="PROSITE" id="PS51459">
    <property type="entry name" value="FIDO"/>
    <property type="match status" value="1"/>
</dbReference>
<evidence type="ECO:0000313" key="2">
    <source>
        <dbReference type="EMBL" id="TKR30639.1"/>
    </source>
</evidence>
<dbReference type="RefSeq" id="WP_137267069.1">
    <property type="nucleotide sequence ID" value="NZ_SZUA01000002.1"/>
</dbReference>
<dbReference type="AlphaFoldDB" id="A0A4U5JW12"/>
<evidence type="ECO:0000313" key="3">
    <source>
        <dbReference type="Proteomes" id="UP000308707"/>
    </source>
</evidence>
<dbReference type="InterPro" id="IPR006440">
    <property type="entry name" value="Doc"/>
</dbReference>
<dbReference type="PANTHER" id="PTHR39426">
    <property type="entry name" value="HOMOLOGY TO DEATH-ON-CURING PROTEIN OF PHAGE P1"/>
    <property type="match status" value="1"/>
</dbReference>
<protein>
    <submittedName>
        <fullName evidence="2">Type II toxin-antitoxin system death-on-curing family toxin</fullName>
    </submittedName>
</protein>
<organism evidence="2 3">
    <name type="scientific">Luteimonas gilva</name>
    <dbReference type="NCBI Taxonomy" id="2572684"/>
    <lineage>
        <taxon>Bacteria</taxon>
        <taxon>Pseudomonadati</taxon>
        <taxon>Pseudomonadota</taxon>
        <taxon>Gammaproteobacteria</taxon>
        <taxon>Lysobacterales</taxon>
        <taxon>Lysobacteraceae</taxon>
        <taxon>Luteimonas</taxon>
    </lineage>
</organism>
<dbReference type="Proteomes" id="UP000308707">
    <property type="component" value="Unassembled WGS sequence"/>
</dbReference>
<evidence type="ECO:0000259" key="1">
    <source>
        <dbReference type="PROSITE" id="PS51459"/>
    </source>
</evidence>
<dbReference type="InterPro" id="IPR053737">
    <property type="entry name" value="Type_II_TA_Toxin"/>
</dbReference>
<name>A0A4U5JW12_9GAMM</name>
<dbReference type="InterPro" id="IPR036597">
    <property type="entry name" value="Fido-like_dom_sf"/>
</dbReference>
<gene>
    <name evidence="2" type="ORF">FCE95_11045</name>
</gene>
<sequence length="131" mass="14181">MNEPVWLETALIVAVHEYQLAEHGGAVGVRDEGLLASALARPQQLWSYGEPPPDMATLAAAYGFGIARNHPFVDGNKRSALVAMETFLNINGWQLTASNVECVRELLALAAGDVGETELADWLRAHLARSE</sequence>
<accession>A0A4U5JW12</accession>
<dbReference type="SUPFAM" id="SSF140931">
    <property type="entry name" value="Fic-like"/>
    <property type="match status" value="1"/>
</dbReference>
<keyword evidence="3" id="KW-1185">Reference proteome</keyword>
<proteinExistence type="predicted"/>
<dbReference type="NCBIfam" id="TIGR01550">
    <property type="entry name" value="DOC_P1"/>
    <property type="match status" value="1"/>
</dbReference>
<dbReference type="GO" id="GO:0016301">
    <property type="term" value="F:kinase activity"/>
    <property type="evidence" value="ECO:0007669"/>
    <property type="project" value="InterPro"/>
</dbReference>
<dbReference type="OrthoDB" id="9802752at2"/>
<dbReference type="Pfam" id="PF02661">
    <property type="entry name" value="Fic"/>
    <property type="match status" value="1"/>
</dbReference>
<comment type="caution">
    <text evidence="2">The sequence shown here is derived from an EMBL/GenBank/DDBJ whole genome shotgun (WGS) entry which is preliminary data.</text>
</comment>
<feature type="domain" description="Fido" evidence="1">
    <location>
        <begin position="7"/>
        <end position="125"/>
    </location>
</feature>
<dbReference type="InterPro" id="IPR003812">
    <property type="entry name" value="Fido"/>
</dbReference>
<dbReference type="EMBL" id="SZUA01000002">
    <property type="protein sequence ID" value="TKR30639.1"/>
    <property type="molecule type" value="Genomic_DNA"/>
</dbReference>
<dbReference type="Gene3D" id="1.20.120.1870">
    <property type="entry name" value="Fic/DOC protein, Fido domain"/>
    <property type="match status" value="1"/>
</dbReference>
<reference evidence="2 3" key="1">
    <citation type="submission" date="2019-04" db="EMBL/GenBank/DDBJ databases">
        <title>Reference strain of H23.</title>
        <authorList>
            <person name="Luo X."/>
        </authorList>
    </citation>
    <scope>NUCLEOTIDE SEQUENCE [LARGE SCALE GENOMIC DNA]</scope>
    <source>
        <strain evidence="2 3">H23</strain>
    </source>
</reference>
<dbReference type="PANTHER" id="PTHR39426:SF1">
    <property type="entry name" value="HOMOLOGY TO DEATH-ON-CURING PROTEIN OF PHAGE P1"/>
    <property type="match status" value="1"/>
</dbReference>